<accession>A0A388LEE2</accession>
<gene>
    <name evidence="2" type="ORF">CBR_g31134</name>
</gene>
<dbReference type="EMBL" id="BFEA01000353">
    <property type="protein sequence ID" value="GBG80675.1"/>
    <property type="molecule type" value="Genomic_DNA"/>
</dbReference>
<evidence type="ECO:0000313" key="3">
    <source>
        <dbReference type="Proteomes" id="UP000265515"/>
    </source>
</evidence>
<evidence type="ECO:0000256" key="1">
    <source>
        <dbReference type="SAM" id="MobiDB-lite"/>
    </source>
</evidence>
<keyword evidence="3" id="KW-1185">Reference proteome</keyword>
<evidence type="ECO:0008006" key="4">
    <source>
        <dbReference type="Google" id="ProtNLM"/>
    </source>
</evidence>
<organism evidence="2 3">
    <name type="scientific">Chara braunii</name>
    <name type="common">Braun's stonewort</name>
    <dbReference type="NCBI Taxonomy" id="69332"/>
    <lineage>
        <taxon>Eukaryota</taxon>
        <taxon>Viridiplantae</taxon>
        <taxon>Streptophyta</taxon>
        <taxon>Charophyceae</taxon>
        <taxon>Charales</taxon>
        <taxon>Characeae</taxon>
        <taxon>Chara</taxon>
    </lineage>
</organism>
<proteinExistence type="predicted"/>
<sequence>MAFVDVALSPSASPHMQDDRLLPPGMARKLKAVAVPDVPSRRVIMMRRMTAILLLLAHVSLARRAILGLPPLPRSRRRRFWVRQRAGGTWEELKMVGPEHNKKFREYTRLSRPVFQRILHQISPRIQRLNTPWRQALPVSMKFAFALYRWATGGYYSQCGNDFGMGLHSAVRCTEDVSTTLLAEYGFGRLKGTWRCFGRKHIANMRNVCKQFLACCILHNIIIDEGIPVDEELLRRQADEKEESNGDDDAPESDDSSGDDDPPDAEFDFEEALLRCEGSVIYASHRERQRVAECLRQAIHAHSDHVAKVFR</sequence>
<reference evidence="2 3" key="1">
    <citation type="journal article" date="2018" name="Cell">
        <title>The Chara Genome: Secondary Complexity and Implications for Plant Terrestrialization.</title>
        <authorList>
            <person name="Nishiyama T."/>
            <person name="Sakayama H."/>
            <person name="Vries J.D."/>
            <person name="Buschmann H."/>
            <person name="Saint-Marcoux D."/>
            <person name="Ullrich K.K."/>
            <person name="Haas F.B."/>
            <person name="Vanderstraeten L."/>
            <person name="Becker D."/>
            <person name="Lang D."/>
            <person name="Vosolsobe S."/>
            <person name="Rombauts S."/>
            <person name="Wilhelmsson P.K.I."/>
            <person name="Janitza P."/>
            <person name="Kern R."/>
            <person name="Heyl A."/>
            <person name="Rumpler F."/>
            <person name="Villalobos L.I.A.C."/>
            <person name="Clay J.M."/>
            <person name="Skokan R."/>
            <person name="Toyoda A."/>
            <person name="Suzuki Y."/>
            <person name="Kagoshima H."/>
            <person name="Schijlen E."/>
            <person name="Tajeshwar N."/>
            <person name="Catarino B."/>
            <person name="Hetherington A.J."/>
            <person name="Saltykova A."/>
            <person name="Bonnot C."/>
            <person name="Breuninger H."/>
            <person name="Symeonidi A."/>
            <person name="Radhakrishnan G.V."/>
            <person name="Van Nieuwerburgh F."/>
            <person name="Deforce D."/>
            <person name="Chang C."/>
            <person name="Karol K.G."/>
            <person name="Hedrich R."/>
            <person name="Ulvskov P."/>
            <person name="Glockner G."/>
            <person name="Delwiche C.F."/>
            <person name="Petrasek J."/>
            <person name="Van de Peer Y."/>
            <person name="Friml J."/>
            <person name="Beilby M."/>
            <person name="Dolan L."/>
            <person name="Kohara Y."/>
            <person name="Sugano S."/>
            <person name="Fujiyama A."/>
            <person name="Delaux P.-M."/>
            <person name="Quint M."/>
            <person name="TheiBen G."/>
            <person name="Hagemann M."/>
            <person name="Harholt J."/>
            <person name="Dunand C."/>
            <person name="Zachgo S."/>
            <person name="Langdale J."/>
            <person name="Maumus F."/>
            <person name="Straeten D.V.D."/>
            <person name="Gould S.B."/>
            <person name="Rensing S.A."/>
        </authorList>
    </citation>
    <scope>NUCLEOTIDE SEQUENCE [LARGE SCALE GENOMIC DNA]</scope>
    <source>
        <strain evidence="2 3">S276</strain>
    </source>
</reference>
<name>A0A388LEE2_CHABU</name>
<dbReference type="Gramene" id="GBG80675">
    <property type="protein sequence ID" value="GBG80675"/>
    <property type="gene ID" value="CBR_g31134"/>
</dbReference>
<dbReference type="AlphaFoldDB" id="A0A388LEE2"/>
<evidence type="ECO:0000313" key="2">
    <source>
        <dbReference type="EMBL" id="GBG80675.1"/>
    </source>
</evidence>
<comment type="caution">
    <text evidence="2">The sequence shown here is derived from an EMBL/GenBank/DDBJ whole genome shotgun (WGS) entry which is preliminary data.</text>
</comment>
<protein>
    <recommendedName>
        <fullName evidence="4">DDE Tnp4 domain-containing protein</fullName>
    </recommendedName>
</protein>
<dbReference type="OrthoDB" id="2668416at2759"/>
<feature type="compositionally biased region" description="Acidic residues" evidence="1">
    <location>
        <begin position="240"/>
        <end position="266"/>
    </location>
</feature>
<dbReference type="Proteomes" id="UP000265515">
    <property type="component" value="Unassembled WGS sequence"/>
</dbReference>
<feature type="region of interest" description="Disordered" evidence="1">
    <location>
        <begin position="238"/>
        <end position="266"/>
    </location>
</feature>